<evidence type="ECO:0000313" key="1">
    <source>
        <dbReference type="EMBL" id="VAV83901.1"/>
    </source>
</evidence>
<evidence type="ECO:0008006" key="2">
    <source>
        <dbReference type="Google" id="ProtNLM"/>
    </source>
</evidence>
<feature type="non-terminal residue" evidence="1">
    <location>
        <position position="1"/>
    </location>
</feature>
<gene>
    <name evidence="1" type="ORF">MNBD_BACTEROID02-1270</name>
</gene>
<sequence>NLDYILANKSASDFGILKAYGHYLTALNIEYEIVITANRYRRKFDPDFFAPGMLQDFLIYLPTEEKYIAPDRIEYRVEEAPFAFLGNYGLFITRSLEYYFSEIVQSDPDFSHINRVTDITFDADLESVTINQSQEYTGHWSTTSRAILSLSTEQGIKEYEDYLTGSGIEDKVVNSYEALNTEMLQLEYNKPFITKSSITSEALLEEAGDSYIFQIGKVIGTQSELYQETKRINPIEMQYPNQYDYTITVHIPEGYTVEGLDALKINKSYTAVTGQKACKFESNYTLNGDTLIITIQEFYKSNTFDLNRYDEFRNVINAASDFNKASILLKAIE</sequence>
<reference evidence="1" key="1">
    <citation type="submission" date="2018-06" db="EMBL/GenBank/DDBJ databases">
        <authorList>
            <person name="Zhirakovskaya E."/>
        </authorList>
    </citation>
    <scope>NUCLEOTIDE SEQUENCE</scope>
</reference>
<organism evidence="1">
    <name type="scientific">hydrothermal vent metagenome</name>
    <dbReference type="NCBI Taxonomy" id="652676"/>
    <lineage>
        <taxon>unclassified sequences</taxon>
        <taxon>metagenomes</taxon>
        <taxon>ecological metagenomes</taxon>
    </lineage>
</organism>
<name>A0A3B0QUA2_9ZZZZ</name>
<accession>A0A3B0QUA2</accession>
<dbReference type="EMBL" id="UOEB01000113">
    <property type="protein sequence ID" value="VAV83901.1"/>
    <property type="molecule type" value="Genomic_DNA"/>
</dbReference>
<dbReference type="Gene3D" id="2.60.120.1130">
    <property type="match status" value="1"/>
</dbReference>
<proteinExistence type="predicted"/>
<protein>
    <recommendedName>
        <fullName evidence="2">DUF3858 domain-containing protein</fullName>
    </recommendedName>
</protein>
<dbReference type="AlphaFoldDB" id="A0A3B0QUA2"/>